<accession>A0A2B0LY71</accession>
<dbReference type="Proteomes" id="UP000220226">
    <property type="component" value="Unassembled WGS sequence"/>
</dbReference>
<reference evidence="1 2" key="1">
    <citation type="submission" date="2017-09" db="EMBL/GenBank/DDBJ databases">
        <title>Large-scale bioinformatics analysis of Bacillus genomes uncovers conserved roles of natural products in bacterial physiology.</title>
        <authorList>
            <consortium name="Agbiome Team Llc"/>
            <person name="Bleich R.M."/>
            <person name="Grubbs K.J."/>
            <person name="Santa Maria K.C."/>
            <person name="Allen S.E."/>
            <person name="Farag S."/>
            <person name="Shank E.A."/>
            <person name="Bowers A."/>
        </authorList>
    </citation>
    <scope>NUCLEOTIDE SEQUENCE [LARGE SCALE GENOMIC DNA]</scope>
    <source>
        <strain evidence="1 2">AFS025165</strain>
    </source>
</reference>
<proteinExistence type="predicted"/>
<evidence type="ECO:0000313" key="2">
    <source>
        <dbReference type="Proteomes" id="UP000220226"/>
    </source>
</evidence>
<sequence>MEHFLIQSYPAILAGFFYFIKTSTLSTINLLTKNVLKVSLYHAYLLPPLEYYSTT</sequence>
<gene>
    <name evidence="1" type="ORF">CN290_26905</name>
</gene>
<dbReference type="AlphaFoldDB" id="A0A2B0LY71"/>
<name>A0A2B0LY71_BACCE</name>
<comment type="caution">
    <text evidence="1">The sequence shown here is derived from an EMBL/GenBank/DDBJ whole genome shotgun (WGS) entry which is preliminary data.</text>
</comment>
<protein>
    <submittedName>
        <fullName evidence="1">Uncharacterized protein</fullName>
    </submittedName>
</protein>
<evidence type="ECO:0000313" key="1">
    <source>
        <dbReference type="EMBL" id="PFC70334.1"/>
    </source>
</evidence>
<organism evidence="1 2">
    <name type="scientific">Bacillus cereus</name>
    <dbReference type="NCBI Taxonomy" id="1396"/>
    <lineage>
        <taxon>Bacteria</taxon>
        <taxon>Bacillati</taxon>
        <taxon>Bacillota</taxon>
        <taxon>Bacilli</taxon>
        <taxon>Bacillales</taxon>
        <taxon>Bacillaceae</taxon>
        <taxon>Bacillus</taxon>
        <taxon>Bacillus cereus group</taxon>
    </lineage>
</organism>
<dbReference type="EMBL" id="NTQT01000040">
    <property type="protein sequence ID" value="PFC70334.1"/>
    <property type="molecule type" value="Genomic_DNA"/>
</dbReference>